<name>A0A6C0EGN1_9ZZZZ</name>
<evidence type="ECO:0000313" key="2">
    <source>
        <dbReference type="EMBL" id="QHT28377.1"/>
    </source>
</evidence>
<reference evidence="2" key="1">
    <citation type="journal article" date="2020" name="Nature">
        <title>Giant virus diversity and host interactions through global metagenomics.</title>
        <authorList>
            <person name="Schulz F."/>
            <person name="Roux S."/>
            <person name="Paez-Espino D."/>
            <person name="Jungbluth S."/>
            <person name="Walsh D.A."/>
            <person name="Denef V.J."/>
            <person name="McMahon K.D."/>
            <person name="Konstantinidis K.T."/>
            <person name="Eloe-Fadrosh E.A."/>
            <person name="Kyrpides N.C."/>
            <person name="Woyke T."/>
        </authorList>
    </citation>
    <scope>NUCLEOTIDE SEQUENCE</scope>
    <source>
        <strain evidence="2">GVMAG-M-3300001348-25</strain>
    </source>
</reference>
<feature type="transmembrane region" description="Helical" evidence="1">
    <location>
        <begin position="7"/>
        <end position="28"/>
    </location>
</feature>
<keyword evidence="1" id="KW-0472">Membrane</keyword>
<dbReference type="EMBL" id="MN738855">
    <property type="protein sequence ID" value="QHT28377.1"/>
    <property type="molecule type" value="Genomic_DNA"/>
</dbReference>
<protein>
    <submittedName>
        <fullName evidence="2">Uncharacterized protein</fullName>
    </submittedName>
</protein>
<evidence type="ECO:0000256" key="1">
    <source>
        <dbReference type="SAM" id="Phobius"/>
    </source>
</evidence>
<sequence length="95" mass="11060">MENIRTALLIILGVVQLIMAFFTIRLIFAKMSNNEQNGFYFKERRDYISPFSLILTFAFLTIIFFPKQEKIEFTTNEIKLLFGASILGLLNNMVN</sequence>
<proteinExistence type="predicted"/>
<dbReference type="AlphaFoldDB" id="A0A6C0EGN1"/>
<keyword evidence="1" id="KW-1133">Transmembrane helix</keyword>
<feature type="transmembrane region" description="Helical" evidence="1">
    <location>
        <begin position="48"/>
        <end position="66"/>
    </location>
</feature>
<organism evidence="2">
    <name type="scientific">viral metagenome</name>
    <dbReference type="NCBI Taxonomy" id="1070528"/>
    <lineage>
        <taxon>unclassified sequences</taxon>
        <taxon>metagenomes</taxon>
        <taxon>organismal metagenomes</taxon>
    </lineage>
</organism>
<keyword evidence="1" id="KW-0812">Transmembrane</keyword>
<accession>A0A6C0EGN1</accession>